<evidence type="ECO:0000313" key="2">
    <source>
        <dbReference type="Proteomes" id="UP000636579"/>
    </source>
</evidence>
<gene>
    <name evidence="1" type="ORF">H4W26_001946</name>
</gene>
<proteinExistence type="predicted"/>
<accession>A0ABR9J870</accession>
<protein>
    <submittedName>
        <fullName evidence="1">Uncharacterized protein</fullName>
    </submittedName>
</protein>
<keyword evidence="2" id="KW-1185">Reference proteome</keyword>
<sequence>MRSPQDFAADKLPRMRLSALQHFHLGTQAPITLYLH</sequence>
<organism evidence="1 2">
    <name type="scientific">Nesterenkonia halotolerans</name>
    <dbReference type="NCBI Taxonomy" id="225325"/>
    <lineage>
        <taxon>Bacteria</taxon>
        <taxon>Bacillati</taxon>
        <taxon>Actinomycetota</taxon>
        <taxon>Actinomycetes</taxon>
        <taxon>Micrococcales</taxon>
        <taxon>Micrococcaceae</taxon>
        <taxon>Nesterenkonia</taxon>
    </lineage>
</organism>
<evidence type="ECO:0000313" key="1">
    <source>
        <dbReference type="EMBL" id="MBE1515191.1"/>
    </source>
</evidence>
<comment type="caution">
    <text evidence="1">The sequence shown here is derived from an EMBL/GenBank/DDBJ whole genome shotgun (WGS) entry which is preliminary data.</text>
</comment>
<dbReference type="EMBL" id="JADBEE010000001">
    <property type="protein sequence ID" value="MBE1515191.1"/>
    <property type="molecule type" value="Genomic_DNA"/>
</dbReference>
<reference evidence="1 2" key="1">
    <citation type="submission" date="2020-10" db="EMBL/GenBank/DDBJ databases">
        <title>Sequencing the genomes of 1000 actinobacteria strains.</title>
        <authorList>
            <person name="Klenk H.-P."/>
        </authorList>
    </citation>
    <scope>NUCLEOTIDE SEQUENCE [LARGE SCALE GENOMIC DNA]</scope>
    <source>
        <strain evidence="1 2">DSM 15474</strain>
    </source>
</reference>
<name>A0ABR9J870_9MICC</name>
<dbReference type="Proteomes" id="UP000636579">
    <property type="component" value="Unassembled WGS sequence"/>
</dbReference>